<keyword evidence="3" id="KW-1185">Reference proteome</keyword>
<dbReference type="AlphaFoldDB" id="A0AAD8ANB5"/>
<protein>
    <recommendedName>
        <fullName evidence="4">27 kDa hemolymph protein</fullName>
    </recommendedName>
</protein>
<sequence>MKWSIVITIVLIGGVVFAEIDDSGLTGNLQDLNLNKLPGNLSVPGNLPVDLSKAPTMEEAEKLLEEKCKKLGHPEAFETARNGKDELQKCIMNLVNITELTEEMELAKPTGDLDVVFRKYCRKSPDLQNCVTNFTASLDPCLNDQEKESKHLVLNISDSIVKFICYKEGDRIALFIAEGGFECLSSNQDQIQQCVNTTVSKNIPKDEITIDNLPLFVFGEQQCSLQTCVVNALETCSEPTPANIIDSLFNFVRKMTPCSKTTTKTPEALTNQGGKTSNATTTGITYTVVLASVFFSLLATSVQKPRIDTIGITSDEDSLNDNASVISIVSDQKSIIEE</sequence>
<feature type="non-terminal residue" evidence="2">
    <location>
        <position position="338"/>
    </location>
</feature>
<proteinExistence type="predicted"/>
<evidence type="ECO:0008006" key="4">
    <source>
        <dbReference type="Google" id="ProtNLM"/>
    </source>
</evidence>
<dbReference type="InterPro" id="IPR009832">
    <property type="entry name" value="DUF1397"/>
</dbReference>
<dbReference type="EMBL" id="JASPKZ010000018">
    <property type="protein sequence ID" value="KAJ9601412.1"/>
    <property type="molecule type" value="Genomic_DNA"/>
</dbReference>
<dbReference type="Pfam" id="PF07165">
    <property type="entry name" value="DUF1397"/>
    <property type="match status" value="1"/>
</dbReference>
<accession>A0AAD8ANB5</accession>
<reference evidence="2" key="2">
    <citation type="submission" date="2023-05" db="EMBL/GenBank/DDBJ databases">
        <authorList>
            <person name="Fouks B."/>
        </authorList>
    </citation>
    <scope>NUCLEOTIDE SEQUENCE</scope>
    <source>
        <strain evidence="2">Stay&amp;Tobe</strain>
        <tissue evidence="2">Testes</tissue>
    </source>
</reference>
<feature type="chain" id="PRO_5042255092" description="27 kDa hemolymph protein" evidence="1">
    <location>
        <begin position="19"/>
        <end position="338"/>
    </location>
</feature>
<dbReference type="PANTHER" id="PTHR20997:SF2">
    <property type="entry name" value="EG:BACR42I17.2 PROTEIN-RELATED"/>
    <property type="match status" value="1"/>
</dbReference>
<organism evidence="2 3">
    <name type="scientific">Diploptera punctata</name>
    <name type="common">Pacific beetle cockroach</name>
    <dbReference type="NCBI Taxonomy" id="6984"/>
    <lineage>
        <taxon>Eukaryota</taxon>
        <taxon>Metazoa</taxon>
        <taxon>Ecdysozoa</taxon>
        <taxon>Arthropoda</taxon>
        <taxon>Hexapoda</taxon>
        <taxon>Insecta</taxon>
        <taxon>Pterygota</taxon>
        <taxon>Neoptera</taxon>
        <taxon>Polyneoptera</taxon>
        <taxon>Dictyoptera</taxon>
        <taxon>Blattodea</taxon>
        <taxon>Blaberoidea</taxon>
        <taxon>Blaberidae</taxon>
        <taxon>Diplopterinae</taxon>
        <taxon>Diploptera</taxon>
    </lineage>
</organism>
<evidence type="ECO:0000313" key="2">
    <source>
        <dbReference type="EMBL" id="KAJ9601412.1"/>
    </source>
</evidence>
<dbReference type="Proteomes" id="UP001233999">
    <property type="component" value="Unassembled WGS sequence"/>
</dbReference>
<gene>
    <name evidence="2" type="ORF">L9F63_000436</name>
</gene>
<keyword evidence="1" id="KW-0732">Signal</keyword>
<evidence type="ECO:0000313" key="3">
    <source>
        <dbReference type="Proteomes" id="UP001233999"/>
    </source>
</evidence>
<name>A0AAD8ANB5_DIPPU</name>
<evidence type="ECO:0000256" key="1">
    <source>
        <dbReference type="SAM" id="SignalP"/>
    </source>
</evidence>
<reference evidence="2" key="1">
    <citation type="journal article" date="2023" name="IScience">
        <title>Live-bearing cockroach genome reveals convergent evolutionary mechanisms linked to viviparity in insects and beyond.</title>
        <authorList>
            <person name="Fouks B."/>
            <person name="Harrison M.C."/>
            <person name="Mikhailova A.A."/>
            <person name="Marchal E."/>
            <person name="English S."/>
            <person name="Carruthers M."/>
            <person name="Jennings E.C."/>
            <person name="Chiamaka E.L."/>
            <person name="Frigard R.A."/>
            <person name="Pippel M."/>
            <person name="Attardo G.M."/>
            <person name="Benoit J.B."/>
            <person name="Bornberg-Bauer E."/>
            <person name="Tobe S.S."/>
        </authorList>
    </citation>
    <scope>NUCLEOTIDE SEQUENCE</scope>
    <source>
        <strain evidence="2">Stay&amp;Tobe</strain>
    </source>
</reference>
<comment type="caution">
    <text evidence="2">The sequence shown here is derived from an EMBL/GenBank/DDBJ whole genome shotgun (WGS) entry which is preliminary data.</text>
</comment>
<dbReference type="PANTHER" id="PTHR20997">
    <property type="entry name" value="EG:BACR42I17.2 PROTEIN-RELATED"/>
    <property type="match status" value="1"/>
</dbReference>
<feature type="signal peptide" evidence="1">
    <location>
        <begin position="1"/>
        <end position="18"/>
    </location>
</feature>